<dbReference type="EMBL" id="CAKOFQ010007838">
    <property type="protein sequence ID" value="CAH2008902.1"/>
    <property type="molecule type" value="Genomic_DNA"/>
</dbReference>
<protein>
    <submittedName>
        <fullName evidence="1">Uncharacterized protein</fullName>
    </submittedName>
</protein>
<gene>
    <name evidence="1" type="ORF">ACAOBT_LOCUS30493</name>
</gene>
<dbReference type="Proteomes" id="UP001152888">
    <property type="component" value="Unassembled WGS sequence"/>
</dbReference>
<evidence type="ECO:0000313" key="2">
    <source>
        <dbReference type="Proteomes" id="UP001152888"/>
    </source>
</evidence>
<name>A0A9P0MAS9_ACAOB</name>
<dbReference type="AlphaFoldDB" id="A0A9P0MAS9"/>
<sequence length="66" mass="7401">MIGLSRELMTPWMKHRLQMSSLQRSIRTTIGGILKEEPVEERATPGVSAGAICQTCPSKKRRMTTN</sequence>
<dbReference type="OrthoDB" id="7398560at2759"/>
<comment type="caution">
    <text evidence="1">The sequence shown here is derived from an EMBL/GenBank/DDBJ whole genome shotgun (WGS) entry which is preliminary data.</text>
</comment>
<proteinExistence type="predicted"/>
<evidence type="ECO:0000313" key="1">
    <source>
        <dbReference type="EMBL" id="CAH2008902.1"/>
    </source>
</evidence>
<reference evidence="1" key="1">
    <citation type="submission" date="2022-03" db="EMBL/GenBank/DDBJ databases">
        <authorList>
            <person name="Sayadi A."/>
        </authorList>
    </citation>
    <scope>NUCLEOTIDE SEQUENCE</scope>
</reference>
<keyword evidence="2" id="KW-1185">Reference proteome</keyword>
<accession>A0A9P0MAS9</accession>
<organism evidence="1 2">
    <name type="scientific">Acanthoscelides obtectus</name>
    <name type="common">Bean weevil</name>
    <name type="synonym">Bruchus obtectus</name>
    <dbReference type="NCBI Taxonomy" id="200917"/>
    <lineage>
        <taxon>Eukaryota</taxon>
        <taxon>Metazoa</taxon>
        <taxon>Ecdysozoa</taxon>
        <taxon>Arthropoda</taxon>
        <taxon>Hexapoda</taxon>
        <taxon>Insecta</taxon>
        <taxon>Pterygota</taxon>
        <taxon>Neoptera</taxon>
        <taxon>Endopterygota</taxon>
        <taxon>Coleoptera</taxon>
        <taxon>Polyphaga</taxon>
        <taxon>Cucujiformia</taxon>
        <taxon>Chrysomeloidea</taxon>
        <taxon>Chrysomelidae</taxon>
        <taxon>Bruchinae</taxon>
        <taxon>Bruchini</taxon>
        <taxon>Acanthoscelides</taxon>
    </lineage>
</organism>